<keyword evidence="4" id="KW-1185">Reference proteome</keyword>
<evidence type="ECO:0000313" key="3">
    <source>
        <dbReference type="EMBL" id="QDV85085.1"/>
    </source>
</evidence>
<feature type="domain" description="Methylated-DNA-[protein]-cysteine S-methyltransferase DNA binding" evidence="2">
    <location>
        <begin position="4"/>
        <end position="80"/>
    </location>
</feature>
<gene>
    <name evidence="3" type="ORF">TBK1r_40390</name>
</gene>
<dbReference type="InterPro" id="IPR036217">
    <property type="entry name" value="MethylDNA_cys_MeTrfase_DNAb"/>
</dbReference>
<name>A0ABX5XUJ9_9BACT</name>
<evidence type="ECO:0000256" key="1">
    <source>
        <dbReference type="ARBA" id="ARBA00022763"/>
    </source>
</evidence>
<keyword evidence="1" id="KW-0227">DNA damage</keyword>
<organism evidence="3 4">
    <name type="scientific">Stieleria magnilauensis</name>
    <dbReference type="NCBI Taxonomy" id="2527963"/>
    <lineage>
        <taxon>Bacteria</taxon>
        <taxon>Pseudomonadati</taxon>
        <taxon>Planctomycetota</taxon>
        <taxon>Planctomycetia</taxon>
        <taxon>Pirellulales</taxon>
        <taxon>Pirellulaceae</taxon>
        <taxon>Stieleria</taxon>
    </lineage>
</organism>
<dbReference type="SUPFAM" id="SSF46767">
    <property type="entry name" value="Methylated DNA-protein cysteine methyltransferase, C-terminal domain"/>
    <property type="match status" value="1"/>
</dbReference>
<protein>
    <submittedName>
        <fullName evidence="3">6-O-methylguanine DNA methyltransferase, DNA binding domain</fullName>
    </submittedName>
</protein>
<dbReference type="PANTHER" id="PTHR42942">
    <property type="entry name" value="6-O-METHYLGUANINE DNA METHYLTRANSFERASE"/>
    <property type="match status" value="1"/>
</dbReference>
<dbReference type="EMBL" id="CP036432">
    <property type="protein sequence ID" value="QDV85085.1"/>
    <property type="molecule type" value="Genomic_DNA"/>
</dbReference>
<dbReference type="CDD" id="cd06445">
    <property type="entry name" value="ATase"/>
    <property type="match status" value="1"/>
</dbReference>
<dbReference type="InterPro" id="IPR014048">
    <property type="entry name" value="MethylDNA_cys_MeTrfase_DNA-bd"/>
</dbReference>
<dbReference type="InterPro" id="IPR036388">
    <property type="entry name" value="WH-like_DNA-bd_sf"/>
</dbReference>
<dbReference type="Proteomes" id="UP000318081">
    <property type="component" value="Chromosome"/>
</dbReference>
<keyword evidence="3" id="KW-0489">Methyltransferase</keyword>
<dbReference type="Pfam" id="PF01035">
    <property type="entry name" value="DNA_binding_1"/>
    <property type="match status" value="1"/>
</dbReference>
<proteinExistence type="predicted"/>
<keyword evidence="3" id="KW-0808">Transferase</keyword>
<accession>A0ABX5XUJ9</accession>
<evidence type="ECO:0000259" key="2">
    <source>
        <dbReference type="Pfam" id="PF01035"/>
    </source>
</evidence>
<dbReference type="GO" id="GO:0008168">
    <property type="term" value="F:methyltransferase activity"/>
    <property type="evidence" value="ECO:0007669"/>
    <property type="project" value="UniProtKB-KW"/>
</dbReference>
<sequence length="101" mass="11088">MLTEFQQQMANAVTNLRPGEVVSFADIAAAAGRPQASRAAGRMLSQSMDTLPWWRVVYSDGHLPPCNPSVQAERLADEGVQLNAFRVVESPLGRFKKTKES</sequence>
<dbReference type="GO" id="GO:0032259">
    <property type="term" value="P:methylation"/>
    <property type="evidence" value="ECO:0007669"/>
    <property type="project" value="UniProtKB-KW"/>
</dbReference>
<dbReference type="PANTHER" id="PTHR42942:SF1">
    <property type="entry name" value="ALKYLTRANSFERASE-LIKE PROTEIN 1"/>
    <property type="match status" value="1"/>
</dbReference>
<dbReference type="Gene3D" id="1.10.10.10">
    <property type="entry name" value="Winged helix-like DNA-binding domain superfamily/Winged helix DNA-binding domain"/>
    <property type="match status" value="1"/>
</dbReference>
<dbReference type="RefSeq" id="WP_419580162.1">
    <property type="nucleotide sequence ID" value="NZ_CP036432.1"/>
</dbReference>
<dbReference type="InterPro" id="IPR052520">
    <property type="entry name" value="ATL_DNA_repair"/>
</dbReference>
<reference evidence="3 4" key="1">
    <citation type="submission" date="2019-02" db="EMBL/GenBank/DDBJ databases">
        <title>Deep-cultivation of Planctomycetes and their phenomic and genomic characterization uncovers novel biology.</title>
        <authorList>
            <person name="Wiegand S."/>
            <person name="Jogler M."/>
            <person name="Boedeker C."/>
            <person name="Pinto D."/>
            <person name="Vollmers J."/>
            <person name="Rivas-Marin E."/>
            <person name="Kohn T."/>
            <person name="Peeters S.H."/>
            <person name="Heuer A."/>
            <person name="Rast P."/>
            <person name="Oberbeckmann S."/>
            <person name="Bunk B."/>
            <person name="Jeske O."/>
            <person name="Meyerdierks A."/>
            <person name="Storesund J.E."/>
            <person name="Kallscheuer N."/>
            <person name="Luecker S."/>
            <person name="Lage O.M."/>
            <person name="Pohl T."/>
            <person name="Merkel B.J."/>
            <person name="Hornburger P."/>
            <person name="Mueller R.-W."/>
            <person name="Bruemmer F."/>
            <person name="Labrenz M."/>
            <person name="Spormann A.M."/>
            <person name="Op den Camp H."/>
            <person name="Overmann J."/>
            <person name="Amann R."/>
            <person name="Jetten M.S.M."/>
            <person name="Mascher T."/>
            <person name="Medema M.H."/>
            <person name="Devos D.P."/>
            <person name="Kaster A.-K."/>
            <person name="Ovreas L."/>
            <person name="Rohde M."/>
            <person name="Galperin M.Y."/>
            <person name="Jogler C."/>
        </authorList>
    </citation>
    <scope>NUCLEOTIDE SEQUENCE [LARGE SCALE GENOMIC DNA]</scope>
    <source>
        <strain evidence="3 4">TBK1r</strain>
    </source>
</reference>
<evidence type="ECO:0000313" key="4">
    <source>
        <dbReference type="Proteomes" id="UP000318081"/>
    </source>
</evidence>